<proteinExistence type="evidence at transcript level"/>
<dbReference type="InterPro" id="IPR010255">
    <property type="entry name" value="Haem_peroxidase_sf"/>
</dbReference>
<feature type="binding site" evidence="15">
    <location>
        <position position="81"/>
    </location>
    <ligand>
        <name>Ca(2+)</name>
        <dbReference type="ChEBI" id="CHEBI:29108"/>
        <label>1</label>
    </ligand>
</feature>
<dbReference type="Pfam" id="PF00141">
    <property type="entry name" value="peroxidase"/>
    <property type="match status" value="1"/>
</dbReference>
<keyword evidence="9 18" id="KW-0560">Oxidoreductase</keyword>
<evidence type="ECO:0000256" key="15">
    <source>
        <dbReference type="PIRSR" id="PIRSR600823-3"/>
    </source>
</evidence>
<feature type="binding site" description="axial binding residue" evidence="15">
    <location>
        <position position="197"/>
    </location>
    <ligand>
        <name>heme b</name>
        <dbReference type="ChEBI" id="CHEBI:60344"/>
    </ligand>
    <ligandPart>
        <name>Fe</name>
        <dbReference type="ChEBI" id="CHEBI:18248"/>
    </ligandPart>
</feature>
<dbReference type="PRINTS" id="PR00458">
    <property type="entry name" value="PEROXIDASE"/>
</dbReference>
<feature type="binding site" evidence="15">
    <location>
        <position position="83"/>
    </location>
    <ligand>
        <name>Ca(2+)</name>
        <dbReference type="ChEBI" id="CHEBI:29108"/>
        <label>1</label>
    </ligand>
</feature>
<organism evidence="20">
    <name type="scientific">Betula platyphylla</name>
    <name type="common">Asian white birch</name>
    <dbReference type="NCBI Taxonomy" id="78630"/>
    <lineage>
        <taxon>Eukaryota</taxon>
        <taxon>Viridiplantae</taxon>
        <taxon>Streptophyta</taxon>
        <taxon>Embryophyta</taxon>
        <taxon>Tracheophyta</taxon>
        <taxon>Spermatophyta</taxon>
        <taxon>Magnoliopsida</taxon>
        <taxon>eudicotyledons</taxon>
        <taxon>Gunneridae</taxon>
        <taxon>Pentapetalae</taxon>
        <taxon>rosids</taxon>
        <taxon>fabids</taxon>
        <taxon>Fagales</taxon>
        <taxon>Betulaceae</taxon>
        <taxon>Betula</taxon>
    </lineage>
</organism>
<comment type="cofactor">
    <cofactor evidence="15 18">
        <name>Ca(2+)</name>
        <dbReference type="ChEBI" id="CHEBI:29108"/>
    </cofactor>
    <text evidence="15 18">Binds 2 calcium ions per subunit.</text>
</comment>
<evidence type="ECO:0000256" key="3">
    <source>
        <dbReference type="ARBA" id="ARBA00006873"/>
    </source>
</evidence>
<keyword evidence="5 18" id="KW-0575">Peroxidase</keyword>
<comment type="catalytic activity">
    <reaction evidence="1 18">
        <text>2 a phenolic donor + H2O2 = 2 a phenolic radical donor + 2 H2O</text>
        <dbReference type="Rhea" id="RHEA:56136"/>
        <dbReference type="ChEBI" id="CHEBI:15377"/>
        <dbReference type="ChEBI" id="CHEBI:16240"/>
        <dbReference type="ChEBI" id="CHEBI:139520"/>
        <dbReference type="ChEBI" id="CHEBI:139521"/>
        <dbReference type="EC" id="1.11.1.7"/>
    </reaction>
</comment>
<evidence type="ECO:0000256" key="1">
    <source>
        <dbReference type="ARBA" id="ARBA00000189"/>
    </source>
</evidence>
<comment type="subcellular location">
    <subcellularLocation>
        <location evidence="18">Secreted</location>
    </subcellularLocation>
</comment>
<evidence type="ECO:0000256" key="11">
    <source>
        <dbReference type="ARBA" id="ARBA00023157"/>
    </source>
</evidence>
<gene>
    <name evidence="20" type="primary">POD7</name>
</gene>
<feature type="site" description="Transition state stabilizer" evidence="16">
    <location>
        <position position="71"/>
    </location>
</feature>
<dbReference type="Gene3D" id="1.10.420.10">
    <property type="entry name" value="Peroxidase, domain 2"/>
    <property type="match status" value="1"/>
</dbReference>
<evidence type="ECO:0000256" key="16">
    <source>
        <dbReference type="PIRSR" id="PIRSR600823-4"/>
    </source>
</evidence>
<comment type="similarity">
    <text evidence="18">Belongs to the peroxidase family. Classical plant (class III) peroxidase subfamily.</text>
</comment>
<evidence type="ECO:0000256" key="14">
    <source>
        <dbReference type="PIRSR" id="PIRSR600823-2"/>
    </source>
</evidence>
<evidence type="ECO:0000256" key="10">
    <source>
        <dbReference type="ARBA" id="ARBA00023004"/>
    </source>
</evidence>
<keyword evidence="10 15" id="KW-0408">Iron</keyword>
<dbReference type="CDD" id="cd00693">
    <property type="entry name" value="secretory_peroxidase"/>
    <property type="match status" value="1"/>
</dbReference>
<feature type="signal peptide" evidence="18">
    <location>
        <begin position="1"/>
        <end position="33"/>
    </location>
</feature>
<dbReference type="PROSITE" id="PS50873">
    <property type="entry name" value="PEROXIDASE_4"/>
    <property type="match status" value="1"/>
</dbReference>
<dbReference type="GO" id="GO:0140825">
    <property type="term" value="F:lactoperoxidase activity"/>
    <property type="evidence" value="ECO:0007669"/>
    <property type="project" value="UniProtKB-EC"/>
</dbReference>
<feature type="active site" description="Proton acceptor" evidence="13">
    <location>
        <position position="75"/>
    </location>
</feature>
<dbReference type="InterPro" id="IPR019794">
    <property type="entry name" value="Peroxidases_AS"/>
</dbReference>
<dbReference type="Gene3D" id="1.10.520.10">
    <property type="match status" value="1"/>
</dbReference>
<dbReference type="PANTHER" id="PTHR31388">
    <property type="entry name" value="PEROXIDASE 72-RELATED"/>
    <property type="match status" value="1"/>
</dbReference>
<dbReference type="FunFam" id="1.10.420.10:FF:000001">
    <property type="entry name" value="Peroxidase"/>
    <property type="match status" value="1"/>
</dbReference>
<dbReference type="PROSITE" id="PS00436">
    <property type="entry name" value="PEROXIDASE_2"/>
    <property type="match status" value="1"/>
</dbReference>
<dbReference type="GO" id="GO:0042744">
    <property type="term" value="P:hydrogen peroxide catabolic process"/>
    <property type="evidence" value="ECO:0007669"/>
    <property type="project" value="UniProtKB-KW"/>
</dbReference>
<dbReference type="EMBL" id="KP711302">
    <property type="protein sequence ID" value="AKN79300.1"/>
    <property type="molecule type" value="mRNA"/>
</dbReference>
<feature type="disulfide bond" evidence="17">
    <location>
        <begin position="77"/>
        <end position="80"/>
    </location>
</feature>
<evidence type="ECO:0000256" key="18">
    <source>
        <dbReference type="RuleBase" id="RU362060"/>
    </source>
</evidence>
<dbReference type="InterPro" id="IPR000823">
    <property type="entry name" value="Peroxidase_pln"/>
</dbReference>
<dbReference type="GO" id="GO:0020037">
    <property type="term" value="F:heme binding"/>
    <property type="evidence" value="ECO:0007669"/>
    <property type="project" value="UniProtKB-UniRule"/>
</dbReference>
<evidence type="ECO:0000256" key="2">
    <source>
        <dbReference type="ARBA" id="ARBA00002322"/>
    </source>
</evidence>
<keyword evidence="18" id="KW-0964">Secreted</keyword>
<evidence type="ECO:0000256" key="4">
    <source>
        <dbReference type="ARBA" id="ARBA00012313"/>
    </source>
</evidence>
<dbReference type="GO" id="GO:0006979">
    <property type="term" value="P:response to oxidative stress"/>
    <property type="evidence" value="ECO:0007669"/>
    <property type="project" value="UniProtKB-UniRule"/>
</dbReference>
<keyword evidence="18" id="KW-0376">Hydrogen peroxide</keyword>
<evidence type="ECO:0000259" key="19">
    <source>
        <dbReference type="PROSITE" id="PS50873"/>
    </source>
</evidence>
<feature type="disulfide bond" evidence="17">
    <location>
        <begin position="125"/>
        <end position="318"/>
    </location>
</feature>
<feature type="chain" id="PRO_5005118783" description="Peroxidase" evidence="18">
    <location>
        <begin position="34"/>
        <end position="322"/>
    </location>
</feature>
<dbReference type="InterPro" id="IPR002016">
    <property type="entry name" value="Haem_peroxidase"/>
</dbReference>
<keyword evidence="7 15" id="KW-0479">Metal-binding</keyword>
<comment type="similarity">
    <text evidence="3">Belongs to the peroxidase family. Ascorbate peroxidase subfamily.</text>
</comment>
<evidence type="ECO:0000256" key="9">
    <source>
        <dbReference type="ARBA" id="ARBA00023002"/>
    </source>
</evidence>
<sequence>MASHRSTPSSIPSTTTTKIFCLLFSLLVGMASAQLSSTFYDTTCPKALSTIKSAVDSAVKTEARMGASLLRLHFHDCFGCDGSVLLDGSSSEKTAAPNSGSLRGFDVIDTVKSQVEKVCAGVVSCADILAVVARDSVVALGGPSWTVQLGRRDSTTSSASDANSNIPAPTLDLSGLITSFSNKGLTANELVALSGAHTIGQARCTTFRARAYNETNIDASFKTSLQSKCPSTGGDNNLSPLDVTSPTTFDNAYFTNLKNKKGLLHSDQQLFNGGSTDSQVNTYSANSATFRTDFANAMIKMGNISPLTGTSGQIRTNCRKTN</sequence>
<comment type="function">
    <text evidence="2">Removal of H(2)O(2), oxidation of toxic reductants, biosynthesis and degradation of lignin, suberization, auxin catabolism, response to environmental stresses such as wounding, pathogen attack and oxidative stress. These functions might be dependent on each isozyme/isoform in each plant tissue.</text>
</comment>
<evidence type="ECO:0000256" key="7">
    <source>
        <dbReference type="ARBA" id="ARBA00022723"/>
    </source>
</evidence>
<feature type="binding site" evidence="15">
    <location>
        <position position="198"/>
    </location>
    <ligand>
        <name>Ca(2+)</name>
        <dbReference type="ChEBI" id="CHEBI:29108"/>
        <label>2</label>
    </ligand>
</feature>
<comment type="cofactor">
    <cofactor evidence="15 18">
        <name>heme b</name>
        <dbReference type="ChEBI" id="CHEBI:60344"/>
    </cofactor>
    <text evidence="15 18">Binds 1 heme b (iron(II)-protoporphyrin IX) group per subunit.</text>
</comment>
<dbReference type="GO" id="GO:0005576">
    <property type="term" value="C:extracellular region"/>
    <property type="evidence" value="ECO:0007669"/>
    <property type="project" value="UniProtKB-SubCell"/>
</dbReference>
<evidence type="ECO:0000256" key="13">
    <source>
        <dbReference type="PIRSR" id="PIRSR600823-1"/>
    </source>
</evidence>
<keyword evidence="6 18" id="KW-0349">Heme</keyword>
<feature type="binding site" evidence="15">
    <location>
        <position position="92"/>
    </location>
    <ligand>
        <name>Ca(2+)</name>
        <dbReference type="ChEBI" id="CHEBI:29108"/>
        <label>1</label>
    </ligand>
</feature>
<protein>
    <recommendedName>
        <fullName evidence="4 18">Peroxidase</fullName>
        <ecNumber evidence="4 18">1.11.1.7</ecNumber>
    </recommendedName>
</protein>
<dbReference type="SUPFAM" id="SSF48113">
    <property type="entry name" value="Heme-dependent peroxidases"/>
    <property type="match status" value="1"/>
</dbReference>
<dbReference type="EC" id="1.11.1.7" evidence="4 18"/>
<accession>A0A0H4CRM9</accession>
<feature type="binding site" evidence="15">
    <location>
        <position position="79"/>
    </location>
    <ligand>
        <name>Ca(2+)</name>
        <dbReference type="ChEBI" id="CHEBI:29108"/>
        <label>1</label>
    </ligand>
</feature>
<evidence type="ECO:0000256" key="6">
    <source>
        <dbReference type="ARBA" id="ARBA00022617"/>
    </source>
</evidence>
<dbReference type="InterPro" id="IPR019793">
    <property type="entry name" value="Peroxidases_heam-ligand_BS"/>
</dbReference>
<feature type="domain" description="Plant heme peroxidase family profile" evidence="19">
    <location>
        <begin position="34"/>
        <end position="322"/>
    </location>
</feature>
<feature type="binding site" evidence="14">
    <location>
        <position position="167"/>
    </location>
    <ligand>
        <name>substrate</name>
    </ligand>
</feature>
<keyword evidence="12" id="KW-0325">Glycoprotein</keyword>
<evidence type="ECO:0000256" key="12">
    <source>
        <dbReference type="ARBA" id="ARBA00023180"/>
    </source>
</evidence>
<feature type="binding site" evidence="15">
    <location>
        <position position="76"/>
    </location>
    <ligand>
        <name>Ca(2+)</name>
        <dbReference type="ChEBI" id="CHEBI:29108"/>
        <label>1</label>
    </ligand>
</feature>
<dbReference type="PROSITE" id="PS00435">
    <property type="entry name" value="PEROXIDASE_1"/>
    <property type="match status" value="1"/>
</dbReference>
<name>A0A0H4CRM9_BETPL</name>
<evidence type="ECO:0000256" key="5">
    <source>
        <dbReference type="ARBA" id="ARBA00022559"/>
    </source>
</evidence>
<reference evidence="20" key="1">
    <citation type="submission" date="2015-01" db="EMBL/GenBank/DDBJ databases">
        <title>The molecular mechanism of BplMYB46 from Betula platyphylla in mediating drought and salt tolerance and formation of secondary wall.</title>
        <authorList>
            <person name="Guo H."/>
            <person name="Yang C."/>
            <person name="Wang Y."/>
            <person name="Wang C."/>
        </authorList>
    </citation>
    <scope>NUCLEOTIDE SEQUENCE</scope>
</reference>
<evidence type="ECO:0000256" key="17">
    <source>
        <dbReference type="PIRSR" id="PIRSR600823-5"/>
    </source>
</evidence>
<evidence type="ECO:0000313" key="20">
    <source>
        <dbReference type="EMBL" id="AKN79300.1"/>
    </source>
</evidence>
<keyword evidence="18" id="KW-0732">Signal</keyword>
<evidence type="ECO:0000256" key="8">
    <source>
        <dbReference type="ARBA" id="ARBA00022837"/>
    </source>
</evidence>
<feature type="disulfide bond" evidence="17">
    <location>
        <begin position="44"/>
        <end position="119"/>
    </location>
</feature>
<keyword evidence="8 15" id="KW-0106">Calcium</keyword>
<dbReference type="InterPro" id="IPR033905">
    <property type="entry name" value="Secretory_peroxidase"/>
</dbReference>
<dbReference type="FunFam" id="1.10.520.10:FF:000009">
    <property type="entry name" value="Peroxidase"/>
    <property type="match status" value="1"/>
</dbReference>
<dbReference type="PANTHER" id="PTHR31388:SF247">
    <property type="entry name" value="PEROXIDASE"/>
    <property type="match status" value="1"/>
</dbReference>
<dbReference type="PRINTS" id="PR00461">
    <property type="entry name" value="PLPEROXIDASE"/>
</dbReference>
<feature type="binding site" evidence="15">
    <location>
        <position position="250"/>
    </location>
    <ligand>
        <name>Ca(2+)</name>
        <dbReference type="ChEBI" id="CHEBI:29108"/>
        <label>2</label>
    </ligand>
</feature>
<dbReference type="AlphaFoldDB" id="A0A0H4CRM9"/>
<dbReference type="GO" id="GO:0046872">
    <property type="term" value="F:metal ion binding"/>
    <property type="evidence" value="ECO:0007669"/>
    <property type="project" value="UniProtKB-UniRule"/>
</dbReference>
<feature type="binding site" evidence="15">
    <location>
        <position position="242"/>
    </location>
    <ligand>
        <name>Ca(2+)</name>
        <dbReference type="ChEBI" id="CHEBI:29108"/>
        <label>2</label>
    </ligand>
</feature>
<feature type="disulfide bond" evidence="17">
    <location>
        <begin position="204"/>
        <end position="229"/>
    </location>
</feature>
<keyword evidence="11 17" id="KW-1015">Disulfide bond</keyword>